<evidence type="ECO:0000256" key="6">
    <source>
        <dbReference type="ARBA" id="ARBA00023004"/>
    </source>
</evidence>
<feature type="domain" description="B12-binding" evidence="8">
    <location>
        <begin position="72"/>
        <end position="239"/>
    </location>
</feature>
<dbReference type="SMART" id="SM00729">
    <property type="entry name" value="Elp3"/>
    <property type="match status" value="1"/>
</dbReference>
<dbReference type="InterPro" id="IPR023404">
    <property type="entry name" value="rSAM_horseshoe"/>
</dbReference>
<keyword evidence="2" id="KW-0489">Methyltransferase</keyword>
<sequence length="590" mass="66830">MVTNKLICPRNTQNIAQLVVTTRPTRSYSVITDQLRAMGSIDSIDLYPGKSLKGRVPSSIKIALIRPLGSLAGEEEKEAVKEMGEPYQLELLASVLRSQGYPVRIFDQLASPYDPANPLNYPKTKSNTDFVAEISAFNPDVAGFSTFTYNFRKGLTLAGELKQKLGLPIIFGGYHPTSVGKQYLLFDRFSPQNPEAADVFKQDLRNIFQHGIVDYACIGEGIRVLPELLLVLRELEDPRAVSGISFMANGQLQISAADRVPLDNYPLPFRADDFDLMRHYATGRGYPFLLLMTSNGCRFSCEYCSTGSMNYPGLGYRSIPRVIDELRQIKEKFHGVWPNQKIMINIIDEDFASNPSRVIALCNAIEAAGLNKFFEFNSFLDNQRILGPFGHEILDAMHRAGFVFCFIGIESMLDSALDGYNRPDRFENRLQSVQAAIDRMAEHQLLYFGDHITGYPLHTPADLREDYQRLLQLRRMHYTYFPILAPMPGTPLYWRVLFGMLGDGFLPGVTYDHLDANHQVLALQGRGDVKPIRDFFVQRFFSRPEYELDADQAISRNPFLAQFFARMLPKVSADYPNNEVIQKLSKKFQS</sequence>
<dbReference type="GO" id="GO:0031419">
    <property type="term" value="F:cobalamin binding"/>
    <property type="evidence" value="ECO:0007669"/>
    <property type="project" value="InterPro"/>
</dbReference>
<dbReference type="GO" id="GO:0003824">
    <property type="term" value="F:catalytic activity"/>
    <property type="evidence" value="ECO:0007669"/>
    <property type="project" value="InterPro"/>
</dbReference>
<dbReference type="Pfam" id="PF04055">
    <property type="entry name" value="Radical_SAM"/>
    <property type="match status" value="1"/>
</dbReference>
<dbReference type="GO" id="GO:0005829">
    <property type="term" value="C:cytosol"/>
    <property type="evidence" value="ECO:0007669"/>
    <property type="project" value="TreeGrafter"/>
</dbReference>
<dbReference type="InterPro" id="IPR006158">
    <property type="entry name" value="Cobalamin-bd"/>
</dbReference>
<dbReference type="Gene3D" id="3.80.30.20">
    <property type="entry name" value="tm_1862 like domain"/>
    <property type="match status" value="1"/>
</dbReference>
<dbReference type="GO" id="GO:0051539">
    <property type="term" value="F:4 iron, 4 sulfur cluster binding"/>
    <property type="evidence" value="ECO:0007669"/>
    <property type="project" value="UniProtKB-KW"/>
</dbReference>
<protein>
    <submittedName>
        <fullName evidence="10">B12 binding domain protein</fullName>
    </submittedName>
</protein>
<dbReference type="PROSITE" id="PS51332">
    <property type="entry name" value="B12_BINDING"/>
    <property type="match status" value="1"/>
</dbReference>
<dbReference type="EMBL" id="CABMJJ010000009">
    <property type="protein sequence ID" value="VVC04544.1"/>
    <property type="molecule type" value="Genomic_DNA"/>
</dbReference>
<dbReference type="PANTHER" id="PTHR43409:SF7">
    <property type="entry name" value="BLL1977 PROTEIN"/>
    <property type="match status" value="1"/>
</dbReference>
<evidence type="ECO:0000259" key="8">
    <source>
        <dbReference type="PROSITE" id="PS51332"/>
    </source>
</evidence>
<dbReference type="SFLD" id="SFLDG01123">
    <property type="entry name" value="methyltransferase_(Class_B)"/>
    <property type="match status" value="1"/>
</dbReference>
<evidence type="ECO:0000256" key="7">
    <source>
        <dbReference type="ARBA" id="ARBA00023014"/>
    </source>
</evidence>
<accession>A0A5E4LRD3</accession>
<dbReference type="InterPro" id="IPR051198">
    <property type="entry name" value="BchE-like"/>
</dbReference>
<dbReference type="GO" id="GO:0046872">
    <property type="term" value="F:metal ion binding"/>
    <property type="evidence" value="ECO:0007669"/>
    <property type="project" value="UniProtKB-KW"/>
</dbReference>
<evidence type="ECO:0000256" key="3">
    <source>
        <dbReference type="ARBA" id="ARBA00022679"/>
    </source>
</evidence>
<keyword evidence="5" id="KW-0479">Metal-binding</keyword>
<evidence type="ECO:0000259" key="9">
    <source>
        <dbReference type="PROSITE" id="PS51918"/>
    </source>
</evidence>
<dbReference type="InterPro" id="IPR058240">
    <property type="entry name" value="rSAM_sf"/>
</dbReference>
<evidence type="ECO:0000313" key="10">
    <source>
        <dbReference type="EMBL" id="VVC04544.1"/>
    </source>
</evidence>
<dbReference type="PANTHER" id="PTHR43409">
    <property type="entry name" value="ANAEROBIC MAGNESIUM-PROTOPORPHYRIN IX MONOMETHYL ESTER CYCLASE-RELATED"/>
    <property type="match status" value="1"/>
</dbReference>
<keyword evidence="6" id="KW-0408">Iron</keyword>
<reference evidence="10 11" key="1">
    <citation type="submission" date="2019-08" db="EMBL/GenBank/DDBJ databases">
        <authorList>
            <person name="Vazquez-Campos X."/>
        </authorList>
    </citation>
    <scope>NUCLEOTIDE SEQUENCE [LARGE SCALE GENOMIC DNA]</scope>
    <source>
        <strain evidence="10">LFW-283_2</strain>
    </source>
</reference>
<dbReference type="SUPFAM" id="SSF102114">
    <property type="entry name" value="Radical SAM enzymes"/>
    <property type="match status" value="1"/>
</dbReference>
<comment type="caution">
    <text evidence="10">The sequence shown here is derived from an EMBL/GenBank/DDBJ whole genome shotgun (WGS) entry which is preliminary data.</text>
</comment>
<dbReference type="Pfam" id="PF02310">
    <property type="entry name" value="B12-binding"/>
    <property type="match status" value="1"/>
</dbReference>
<comment type="cofactor">
    <cofactor evidence="1">
        <name>[4Fe-4S] cluster</name>
        <dbReference type="ChEBI" id="CHEBI:49883"/>
    </cofactor>
</comment>
<evidence type="ECO:0000256" key="1">
    <source>
        <dbReference type="ARBA" id="ARBA00001966"/>
    </source>
</evidence>
<evidence type="ECO:0000256" key="2">
    <source>
        <dbReference type="ARBA" id="ARBA00022603"/>
    </source>
</evidence>
<dbReference type="InterPro" id="IPR007197">
    <property type="entry name" value="rSAM"/>
</dbReference>
<organism evidence="10 11">
    <name type="scientific">Candidatus Bilamarchaeum dharawalense</name>
    <dbReference type="NCBI Taxonomy" id="2885759"/>
    <lineage>
        <taxon>Archaea</taxon>
        <taxon>Candidatus Micrarchaeota</taxon>
        <taxon>Candidatus Micrarchaeia</taxon>
        <taxon>Candidatus Anstonellales</taxon>
        <taxon>Candidatus Bilamarchaeaceae</taxon>
        <taxon>Candidatus Bilamarchaeum</taxon>
    </lineage>
</organism>
<feature type="domain" description="Radical SAM core" evidence="9">
    <location>
        <begin position="283"/>
        <end position="526"/>
    </location>
</feature>
<dbReference type="CDD" id="cd01335">
    <property type="entry name" value="Radical_SAM"/>
    <property type="match status" value="1"/>
</dbReference>
<keyword evidence="4" id="KW-0949">S-adenosyl-L-methionine</keyword>
<gene>
    <name evidence="10" type="ORF">LFW2832_01033</name>
</gene>
<name>A0A5E4LRD3_9ARCH</name>
<keyword evidence="3" id="KW-0808">Transferase</keyword>
<dbReference type="SFLD" id="SFLDS00029">
    <property type="entry name" value="Radical_SAM"/>
    <property type="match status" value="1"/>
</dbReference>
<dbReference type="AlphaFoldDB" id="A0A5E4LRD3"/>
<evidence type="ECO:0000256" key="4">
    <source>
        <dbReference type="ARBA" id="ARBA00022691"/>
    </source>
</evidence>
<dbReference type="InterPro" id="IPR006638">
    <property type="entry name" value="Elp3/MiaA/NifB-like_rSAM"/>
</dbReference>
<dbReference type="Gene3D" id="3.40.50.280">
    <property type="entry name" value="Cobalamin-binding domain"/>
    <property type="match status" value="1"/>
</dbReference>
<evidence type="ECO:0000313" key="11">
    <source>
        <dbReference type="Proteomes" id="UP000789941"/>
    </source>
</evidence>
<proteinExistence type="predicted"/>
<dbReference type="Proteomes" id="UP000789941">
    <property type="component" value="Unassembled WGS sequence"/>
</dbReference>
<keyword evidence="7" id="KW-0411">Iron-sulfur</keyword>
<dbReference type="SFLD" id="SFLDG01082">
    <property type="entry name" value="B12-binding_domain_containing"/>
    <property type="match status" value="1"/>
</dbReference>
<evidence type="ECO:0000256" key="5">
    <source>
        <dbReference type="ARBA" id="ARBA00022723"/>
    </source>
</evidence>
<dbReference type="InterPro" id="IPR034466">
    <property type="entry name" value="Methyltransferase_Class_B"/>
</dbReference>
<dbReference type="PROSITE" id="PS51918">
    <property type="entry name" value="RADICAL_SAM"/>
    <property type="match status" value="1"/>
</dbReference>